<keyword evidence="2" id="KW-1185">Reference proteome</keyword>
<protein>
    <submittedName>
        <fullName evidence="1">9052_t:CDS:1</fullName>
    </submittedName>
</protein>
<sequence>AVAVSLGQFIQYNFSIISYEDTNNITLDTDGTVIRYYHQVLSLRKPTYKKERFSLYDHVVQLLPCHPPAKSFAPSFEGSFFFTLTNTENDFLGVIIRFIAYDQKMGEGFDEAFTTEFRKRYSGKWRGM</sequence>
<organism evidence="1 2">
    <name type="scientific">Acaulospora morrowiae</name>
    <dbReference type="NCBI Taxonomy" id="94023"/>
    <lineage>
        <taxon>Eukaryota</taxon>
        <taxon>Fungi</taxon>
        <taxon>Fungi incertae sedis</taxon>
        <taxon>Mucoromycota</taxon>
        <taxon>Glomeromycotina</taxon>
        <taxon>Glomeromycetes</taxon>
        <taxon>Diversisporales</taxon>
        <taxon>Acaulosporaceae</taxon>
        <taxon>Acaulospora</taxon>
    </lineage>
</organism>
<reference evidence="1" key="1">
    <citation type="submission" date="2021-06" db="EMBL/GenBank/DDBJ databases">
        <authorList>
            <person name="Kallberg Y."/>
            <person name="Tangrot J."/>
            <person name="Rosling A."/>
        </authorList>
    </citation>
    <scope>NUCLEOTIDE SEQUENCE</scope>
    <source>
        <strain evidence="1">CL551</strain>
    </source>
</reference>
<dbReference type="Proteomes" id="UP000789342">
    <property type="component" value="Unassembled WGS sequence"/>
</dbReference>
<evidence type="ECO:0000313" key="2">
    <source>
        <dbReference type="Proteomes" id="UP000789342"/>
    </source>
</evidence>
<feature type="non-terminal residue" evidence="1">
    <location>
        <position position="1"/>
    </location>
</feature>
<proteinExistence type="predicted"/>
<evidence type="ECO:0000313" key="1">
    <source>
        <dbReference type="EMBL" id="CAG8534204.1"/>
    </source>
</evidence>
<dbReference type="AlphaFoldDB" id="A0A9N9AKU3"/>
<accession>A0A9N9AKU3</accession>
<gene>
    <name evidence="1" type="ORF">AMORRO_LOCUS4817</name>
</gene>
<comment type="caution">
    <text evidence="1">The sequence shown here is derived from an EMBL/GenBank/DDBJ whole genome shotgun (WGS) entry which is preliminary data.</text>
</comment>
<dbReference type="EMBL" id="CAJVPV010002729">
    <property type="protein sequence ID" value="CAG8534204.1"/>
    <property type="molecule type" value="Genomic_DNA"/>
</dbReference>
<name>A0A9N9AKU3_9GLOM</name>